<dbReference type="RefSeq" id="XP_040666483.1">
    <property type="nucleotide sequence ID" value="XM_040806499.1"/>
</dbReference>
<sequence>MGSIAPQDPFADTASLIEIFDIPNSRRVHDKVFPFGIKVKDGESFTDVDAAIKHLEPLVEEGIFNSLLTQPDGAILFRGLPIHNAEDLSKFTKAFKLPQPHQEVGLSGKRSTLGGNVKTANEEPPNVKFYYHNEYGRSAHFPGIVFFFSQKVPEQGGQTPLLSTVELYDRLREEVPQFVDTLIEKGIIGRQYYPAKEDPESLTIGWNWQDSYGFTIKQDDSLATKRHKVEQVLKTHLQAEAEWQPNGALHVLQRLPAFRQIASTGQIVPFNGLGGVYGRQRDRKALAPPWRGIDGGVHLPTTYGDGSEIPKEYLERLLDISDDIGFLVPWEEGDVALVDNYTVQHARTPWVGERSLLVSLWDGHEKFISV</sequence>
<dbReference type="VEuPathDB" id="FungiDB:ASPVEDRAFT_127855"/>
<dbReference type="InterPro" id="IPR003819">
    <property type="entry name" value="TauD/TfdA-like"/>
</dbReference>
<dbReference type="InterPro" id="IPR042098">
    <property type="entry name" value="TauD-like_sf"/>
</dbReference>
<organism evidence="3 4">
    <name type="scientific">Aspergillus versicolor CBS 583.65</name>
    <dbReference type="NCBI Taxonomy" id="1036611"/>
    <lineage>
        <taxon>Eukaryota</taxon>
        <taxon>Fungi</taxon>
        <taxon>Dikarya</taxon>
        <taxon>Ascomycota</taxon>
        <taxon>Pezizomycotina</taxon>
        <taxon>Eurotiomycetes</taxon>
        <taxon>Eurotiomycetidae</taxon>
        <taxon>Eurotiales</taxon>
        <taxon>Aspergillaceae</taxon>
        <taxon>Aspergillus</taxon>
        <taxon>Aspergillus subgen. Nidulantes</taxon>
    </lineage>
</organism>
<dbReference type="Proteomes" id="UP000184073">
    <property type="component" value="Unassembled WGS sequence"/>
</dbReference>
<name>A0A1L9PGT2_ASPVE</name>
<dbReference type="GeneID" id="63722010"/>
<reference evidence="4" key="1">
    <citation type="journal article" date="2017" name="Genome Biol.">
        <title>Comparative genomics reveals high biological diversity and specific adaptations in the industrially and medically important fungal genus Aspergillus.</title>
        <authorList>
            <person name="de Vries R.P."/>
            <person name="Riley R."/>
            <person name="Wiebenga A."/>
            <person name="Aguilar-Osorio G."/>
            <person name="Amillis S."/>
            <person name="Uchima C.A."/>
            <person name="Anderluh G."/>
            <person name="Asadollahi M."/>
            <person name="Askin M."/>
            <person name="Barry K."/>
            <person name="Battaglia E."/>
            <person name="Bayram O."/>
            <person name="Benocci T."/>
            <person name="Braus-Stromeyer S.A."/>
            <person name="Caldana C."/>
            <person name="Canovas D."/>
            <person name="Cerqueira G.C."/>
            <person name="Chen F."/>
            <person name="Chen W."/>
            <person name="Choi C."/>
            <person name="Clum A."/>
            <person name="Dos Santos R.A."/>
            <person name="Damasio A.R."/>
            <person name="Diallinas G."/>
            <person name="Emri T."/>
            <person name="Fekete E."/>
            <person name="Flipphi M."/>
            <person name="Freyberg S."/>
            <person name="Gallo A."/>
            <person name="Gournas C."/>
            <person name="Habgood R."/>
            <person name="Hainaut M."/>
            <person name="Harispe M.L."/>
            <person name="Henrissat B."/>
            <person name="Hilden K.S."/>
            <person name="Hope R."/>
            <person name="Hossain A."/>
            <person name="Karabika E."/>
            <person name="Karaffa L."/>
            <person name="Karanyi Z."/>
            <person name="Krasevec N."/>
            <person name="Kuo A."/>
            <person name="Kusch H."/>
            <person name="LaButti K."/>
            <person name="Lagendijk E.L."/>
            <person name="Lapidus A."/>
            <person name="Levasseur A."/>
            <person name="Lindquist E."/>
            <person name="Lipzen A."/>
            <person name="Logrieco A.F."/>
            <person name="MacCabe A."/>
            <person name="Maekelae M.R."/>
            <person name="Malavazi I."/>
            <person name="Melin P."/>
            <person name="Meyer V."/>
            <person name="Mielnichuk N."/>
            <person name="Miskei M."/>
            <person name="Molnar A.P."/>
            <person name="Mule G."/>
            <person name="Ngan C.Y."/>
            <person name="Orejas M."/>
            <person name="Orosz E."/>
            <person name="Ouedraogo J.P."/>
            <person name="Overkamp K.M."/>
            <person name="Park H.-S."/>
            <person name="Perrone G."/>
            <person name="Piumi F."/>
            <person name="Punt P.J."/>
            <person name="Ram A.F."/>
            <person name="Ramon A."/>
            <person name="Rauscher S."/>
            <person name="Record E."/>
            <person name="Riano-Pachon D.M."/>
            <person name="Robert V."/>
            <person name="Roehrig J."/>
            <person name="Ruller R."/>
            <person name="Salamov A."/>
            <person name="Salih N.S."/>
            <person name="Samson R.A."/>
            <person name="Sandor E."/>
            <person name="Sanguinetti M."/>
            <person name="Schuetze T."/>
            <person name="Sepcic K."/>
            <person name="Shelest E."/>
            <person name="Sherlock G."/>
            <person name="Sophianopoulou V."/>
            <person name="Squina F.M."/>
            <person name="Sun H."/>
            <person name="Susca A."/>
            <person name="Todd R.B."/>
            <person name="Tsang A."/>
            <person name="Unkles S.E."/>
            <person name="van de Wiele N."/>
            <person name="van Rossen-Uffink D."/>
            <person name="Oliveira J.V."/>
            <person name="Vesth T.C."/>
            <person name="Visser J."/>
            <person name="Yu J.-H."/>
            <person name="Zhou M."/>
            <person name="Andersen M.R."/>
            <person name="Archer D.B."/>
            <person name="Baker S.E."/>
            <person name="Benoit I."/>
            <person name="Brakhage A.A."/>
            <person name="Braus G.H."/>
            <person name="Fischer R."/>
            <person name="Frisvad J.C."/>
            <person name="Goldman G.H."/>
            <person name="Houbraken J."/>
            <person name="Oakley B."/>
            <person name="Pocsi I."/>
            <person name="Scazzocchio C."/>
            <person name="Seiboth B."/>
            <person name="vanKuyk P.A."/>
            <person name="Wortman J."/>
            <person name="Dyer P.S."/>
            <person name="Grigoriev I.V."/>
        </authorList>
    </citation>
    <scope>NUCLEOTIDE SEQUENCE [LARGE SCALE GENOMIC DNA]</scope>
    <source>
        <strain evidence="4">CBS 583.65</strain>
    </source>
</reference>
<dbReference type="InterPro" id="IPR050411">
    <property type="entry name" value="AlphaKG_dependent_hydroxylases"/>
</dbReference>
<evidence type="ECO:0000259" key="2">
    <source>
        <dbReference type="Pfam" id="PF02668"/>
    </source>
</evidence>
<dbReference type="GO" id="GO:0016491">
    <property type="term" value="F:oxidoreductase activity"/>
    <property type="evidence" value="ECO:0007669"/>
    <property type="project" value="UniProtKB-KW"/>
</dbReference>
<evidence type="ECO:0000313" key="4">
    <source>
        <dbReference type="Proteomes" id="UP000184073"/>
    </source>
</evidence>
<dbReference type="STRING" id="1036611.A0A1L9PGT2"/>
<dbReference type="AlphaFoldDB" id="A0A1L9PGT2"/>
<protein>
    <recommendedName>
        <fullName evidence="2">TauD/TfdA-like domain-containing protein</fullName>
    </recommendedName>
</protein>
<dbReference type="PANTHER" id="PTHR10696:SF21">
    <property type="entry name" value="TAUD_TFDA-LIKE DOMAIN-CONTAINING PROTEIN"/>
    <property type="match status" value="1"/>
</dbReference>
<keyword evidence="1" id="KW-0560">Oxidoreductase</keyword>
<dbReference type="SUPFAM" id="SSF51197">
    <property type="entry name" value="Clavaminate synthase-like"/>
    <property type="match status" value="1"/>
</dbReference>
<dbReference type="PANTHER" id="PTHR10696">
    <property type="entry name" value="GAMMA-BUTYROBETAINE HYDROXYLASE-RELATED"/>
    <property type="match status" value="1"/>
</dbReference>
<dbReference type="Gene3D" id="3.60.130.10">
    <property type="entry name" value="Clavaminate synthase-like"/>
    <property type="match status" value="1"/>
</dbReference>
<gene>
    <name evidence="3" type="ORF">ASPVEDRAFT_127855</name>
</gene>
<dbReference type="OrthoDB" id="408743at2759"/>
<accession>A0A1L9PGT2</accession>
<keyword evidence="4" id="KW-1185">Reference proteome</keyword>
<proteinExistence type="predicted"/>
<feature type="domain" description="TauD/TfdA-like" evidence="2">
    <location>
        <begin position="71"/>
        <end position="358"/>
    </location>
</feature>
<dbReference type="Pfam" id="PF02668">
    <property type="entry name" value="TauD"/>
    <property type="match status" value="1"/>
</dbReference>
<evidence type="ECO:0000313" key="3">
    <source>
        <dbReference type="EMBL" id="OJJ00721.1"/>
    </source>
</evidence>
<dbReference type="EMBL" id="KV878127">
    <property type="protein sequence ID" value="OJJ00721.1"/>
    <property type="molecule type" value="Genomic_DNA"/>
</dbReference>
<evidence type="ECO:0000256" key="1">
    <source>
        <dbReference type="ARBA" id="ARBA00023002"/>
    </source>
</evidence>